<evidence type="ECO:0000313" key="1">
    <source>
        <dbReference type="EMBL" id="CAG8687819.1"/>
    </source>
</evidence>
<evidence type="ECO:0000313" key="2">
    <source>
        <dbReference type="Proteomes" id="UP000789901"/>
    </source>
</evidence>
<dbReference type="EMBL" id="CAJVQB010006586">
    <property type="protein sequence ID" value="CAG8687819.1"/>
    <property type="molecule type" value="Genomic_DNA"/>
</dbReference>
<gene>
    <name evidence="1" type="ORF">GMARGA_LOCUS11311</name>
</gene>
<name>A0ABN7UW77_GIGMA</name>
<sequence>MSQTCRHIAYFIIPDNFDPVPPVVVNIEPLNEEPVRPPTPEASPVNEPNPVIEAPPLPSPPIQNLPLLNNMAQNQALQDAANAMNALAIAMGQAMAYIKNNAQEWASSLANAPNHFQNDNYGQNDNNGHSICSFVHIFKERFMIPKQKAIWQKQLFEIKQGTDIFFIQGLCPKYAINVQAAEPADLEATITEARKWENGKLMATADTETSTTQAIDKLSKQIAKLSINLAERQANPTPILVYYFEENQK</sequence>
<protein>
    <submittedName>
        <fullName evidence="1">29371_t:CDS:1</fullName>
    </submittedName>
</protein>
<accession>A0ABN7UW77</accession>
<proteinExistence type="predicted"/>
<reference evidence="1 2" key="1">
    <citation type="submission" date="2021-06" db="EMBL/GenBank/DDBJ databases">
        <authorList>
            <person name="Kallberg Y."/>
            <person name="Tangrot J."/>
            <person name="Rosling A."/>
        </authorList>
    </citation>
    <scope>NUCLEOTIDE SEQUENCE [LARGE SCALE GENOMIC DNA]</scope>
    <source>
        <strain evidence="1 2">120-4 pot B 10/14</strain>
    </source>
</reference>
<dbReference type="Proteomes" id="UP000789901">
    <property type="component" value="Unassembled WGS sequence"/>
</dbReference>
<comment type="caution">
    <text evidence="1">The sequence shown here is derived from an EMBL/GenBank/DDBJ whole genome shotgun (WGS) entry which is preliminary data.</text>
</comment>
<keyword evidence="2" id="KW-1185">Reference proteome</keyword>
<organism evidence="1 2">
    <name type="scientific">Gigaspora margarita</name>
    <dbReference type="NCBI Taxonomy" id="4874"/>
    <lineage>
        <taxon>Eukaryota</taxon>
        <taxon>Fungi</taxon>
        <taxon>Fungi incertae sedis</taxon>
        <taxon>Mucoromycota</taxon>
        <taxon>Glomeromycotina</taxon>
        <taxon>Glomeromycetes</taxon>
        <taxon>Diversisporales</taxon>
        <taxon>Gigasporaceae</taxon>
        <taxon>Gigaspora</taxon>
    </lineage>
</organism>